<dbReference type="InterPro" id="IPR057815">
    <property type="entry name" value="C2CD5_C"/>
</dbReference>
<dbReference type="SUPFAM" id="SSF117782">
    <property type="entry name" value="YbjQ-like"/>
    <property type="match status" value="1"/>
</dbReference>
<dbReference type="SUPFAM" id="SSF49562">
    <property type="entry name" value="C2 domain (Calcium/lipid-binding domain, CaLB)"/>
    <property type="match status" value="1"/>
</dbReference>
<dbReference type="Pfam" id="PF00168">
    <property type="entry name" value="C2"/>
    <property type="match status" value="1"/>
</dbReference>
<dbReference type="Pfam" id="PF23128">
    <property type="entry name" value="YbjQ_4"/>
    <property type="match status" value="1"/>
</dbReference>
<dbReference type="GO" id="GO:0031340">
    <property type="term" value="P:positive regulation of vesicle fusion"/>
    <property type="evidence" value="ECO:0007669"/>
    <property type="project" value="TreeGrafter"/>
</dbReference>
<comment type="caution">
    <text evidence="3">The sequence shown here is derived from an EMBL/GenBank/DDBJ whole genome shotgun (WGS) entry which is preliminary data.</text>
</comment>
<dbReference type="EMBL" id="MBFR01000048">
    <property type="protein sequence ID" value="PVU95741.1"/>
    <property type="molecule type" value="Genomic_DNA"/>
</dbReference>
<feature type="compositionally biased region" description="Basic and acidic residues" evidence="1">
    <location>
        <begin position="919"/>
        <end position="930"/>
    </location>
</feature>
<proteinExistence type="predicted"/>
<dbReference type="GO" id="GO:0090314">
    <property type="term" value="P:positive regulation of protein targeting to membrane"/>
    <property type="evidence" value="ECO:0007669"/>
    <property type="project" value="TreeGrafter"/>
</dbReference>
<evidence type="ECO:0000313" key="4">
    <source>
        <dbReference type="Proteomes" id="UP000245383"/>
    </source>
</evidence>
<dbReference type="InterPro" id="IPR000008">
    <property type="entry name" value="C2_dom"/>
</dbReference>
<dbReference type="GO" id="GO:0072659">
    <property type="term" value="P:protein localization to plasma membrane"/>
    <property type="evidence" value="ECO:0007669"/>
    <property type="project" value="TreeGrafter"/>
</dbReference>
<feature type="domain" description="C2" evidence="2">
    <location>
        <begin position="1"/>
        <end position="107"/>
    </location>
</feature>
<keyword evidence="4" id="KW-1185">Reference proteome</keyword>
<name>A0A2T9YTT9_9FUNG</name>
<dbReference type="InterPro" id="IPR035439">
    <property type="entry name" value="UPF0145_dom_sf"/>
</dbReference>
<dbReference type="GO" id="GO:0065002">
    <property type="term" value="P:intracellular protein transmembrane transport"/>
    <property type="evidence" value="ECO:0007669"/>
    <property type="project" value="TreeGrafter"/>
</dbReference>
<dbReference type="OrthoDB" id="419768at2759"/>
<evidence type="ECO:0000259" key="2">
    <source>
        <dbReference type="PROSITE" id="PS50004"/>
    </source>
</evidence>
<dbReference type="PANTHER" id="PTHR37412">
    <property type="entry name" value="C2 DOMAIN-CONTAINING PROTEIN 5"/>
    <property type="match status" value="1"/>
</dbReference>
<dbReference type="STRING" id="133385.A0A2T9YTT9"/>
<feature type="region of interest" description="Disordered" evidence="1">
    <location>
        <begin position="360"/>
        <end position="384"/>
    </location>
</feature>
<protein>
    <recommendedName>
        <fullName evidence="2">C2 domain-containing protein</fullName>
    </recommendedName>
</protein>
<gene>
    <name evidence="3" type="ORF">BB561_001631</name>
</gene>
<evidence type="ECO:0000313" key="3">
    <source>
        <dbReference type="EMBL" id="PVU95741.1"/>
    </source>
</evidence>
<dbReference type="SMART" id="SM00239">
    <property type="entry name" value="C2"/>
    <property type="match status" value="1"/>
</dbReference>
<dbReference type="GO" id="GO:0005509">
    <property type="term" value="F:calcium ion binding"/>
    <property type="evidence" value="ECO:0007669"/>
    <property type="project" value="TreeGrafter"/>
</dbReference>
<evidence type="ECO:0000256" key="1">
    <source>
        <dbReference type="SAM" id="MobiDB-lite"/>
    </source>
</evidence>
<dbReference type="GO" id="GO:0005886">
    <property type="term" value="C:plasma membrane"/>
    <property type="evidence" value="ECO:0007669"/>
    <property type="project" value="TreeGrafter"/>
</dbReference>
<dbReference type="GO" id="GO:0010828">
    <property type="term" value="P:positive regulation of D-glucose transmembrane transport"/>
    <property type="evidence" value="ECO:0007669"/>
    <property type="project" value="TreeGrafter"/>
</dbReference>
<dbReference type="PROSITE" id="PS50004">
    <property type="entry name" value="C2"/>
    <property type="match status" value="1"/>
</dbReference>
<organism evidence="3 4">
    <name type="scientific">Smittium simulii</name>
    <dbReference type="NCBI Taxonomy" id="133385"/>
    <lineage>
        <taxon>Eukaryota</taxon>
        <taxon>Fungi</taxon>
        <taxon>Fungi incertae sedis</taxon>
        <taxon>Zoopagomycota</taxon>
        <taxon>Kickxellomycotina</taxon>
        <taxon>Harpellomycetes</taxon>
        <taxon>Harpellales</taxon>
        <taxon>Legeriomycetaceae</taxon>
        <taxon>Smittium</taxon>
    </lineage>
</organism>
<feature type="region of interest" description="Disordered" evidence="1">
    <location>
        <begin position="917"/>
        <end position="945"/>
    </location>
</feature>
<dbReference type="GO" id="GO:0005544">
    <property type="term" value="F:calcium-dependent phospholipid binding"/>
    <property type="evidence" value="ECO:0007669"/>
    <property type="project" value="InterPro"/>
</dbReference>
<sequence length="1501" mass="169146">MPCLLKIKVFRARNLPSMDRKSLLADPYVEIRFSDAEALRTNICKKTLNPVWNEDFRLEVGDDSSLQDEPLELRVVDYDSITYDDLIGSVFFDLNVLLIQIFEPKTFSNNLNDPSLPSFKKKISEKVEHNSKIDSSLQNELISSASHSENKLTCSTNIFENTQASVETDGERSISGWFPIFDTQNGIRGELQCQIKLEFFGDVNPFRESSAGIRIFSMEKLPFSDNTQIKLCGFISAIVTVNDPEYHWSDNFRTQRTSNESRQRLFYQISGELRRKMGKNAIKANANVIVGYKHSFDFEEKNKTLTARAVGTAIFLKDRPIYTPTVKMSKKTLNKQFDHNQNSNYQSLFVKKSNQIDDQLKPSQPSSNFLKLKKNSLDNNNHPISQNVSPLAEKLLYSDSISTNDSEYFISKIPNQDTTSFDYSVSDAPNFEKRKSNSNFSFTQSMKIGYKSNCYTDCDILTIKSFPPSVIYRLGGAVMAHSVKVIEDDEEKTRQSWWDELRKEIKNHAKSLGCTHVIGYSETCAVYGDVVVLSVSGTAAILDIKLMELGISNINYTFRSATRIKHKTFEYNVDISDQELSDKGLAMNKITSNSKMPSNVDKQLLKIDKNKHGGAIDKSLSDNEKKLNENSIDKLNIKYKLTTPKAAKNKSDNYNHSSANISQKNLKNYKPHQCRMFHASHNRHSIPYPMRYYRCGYCKKTAVPEIILSTTEIPQELDIIEGEATIVEAHICRPRGRNSVAAVGVSSEKTNNLLSLSLGKLGINRSGGDAAGGTSTGGSSENYAAFISDILPFIQYDLHRQLLYKLSVYGMNAIFGLCYHLSFGDQMVIATAIGTAVYATALPTPGTLVISRNIGVWDEEDRGFLKLQDRITSLSNKNRNRLDKKFRKKIKNLTLKNKRKSTIKKHQFGHYLDSAQEGSEDKNFTSDKKNKLGRLNLNNTSSSAQRNANNLEFSDQSEEIGTHFLPDKIKRINNSQVHSNVAIQIDDDADEDLMAALFDHPLSQSFTILNTDGEFFVNKSATNKKHKNNFLSRRHTPPFKKIFKKKYYANIGSSKSDLPYTSDSPSSSRNFLLNNNKNRFTKINSLIKGRKKVGYNQNIRSVYNNIIENNQVYNLDKGKKIYKPDELSKKSFSHIQSIIVAKRIKIDFKSKHPNRLLANLFNHTYQEICSNLHYYNTCYILGLNYSISNVDESLGEVELLLTATAIGNCEFPQTGLIPRNIDIRINKEIYSTSASSIGSDEISNHISNFSDHDLKNDVNFENKSAQKLKKDIESFSDKDKTSNYNIYEEEKLGSGVSGASNNSINNNLQKSISNLSLALKETATNEDSNVEVLFTDNFPQAENATNTLYQDQEFSQLDSIHSQANVLELNENDLNKLPSLSDLEINNLTSTNSVNLLSDSIELTKLSFIPGHNISTIMGRLALHFVKEVSIESSTKGPVGMSEFVLSFINDVNACIKSHVEALRGNAFICMSIDNQQFTNSKSTAYAIFSISGDVVFVEPI</sequence>
<accession>A0A2T9YTT9</accession>
<dbReference type="Gene3D" id="2.60.40.150">
    <property type="entry name" value="C2 domain"/>
    <property type="match status" value="1"/>
</dbReference>
<dbReference type="Pfam" id="PF23025">
    <property type="entry name" value="YbjQ_2"/>
    <property type="match status" value="3"/>
</dbReference>
<dbReference type="InterPro" id="IPR056431">
    <property type="entry name" value="C2CD5_YbjQ-rel_dom"/>
</dbReference>
<dbReference type="InterPro" id="IPR035892">
    <property type="entry name" value="C2_domain_sf"/>
</dbReference>
<reference evidence="3 4" key="1">
    <citation type="journal article" date="2018" name="MBio">
        <title>Comparative Genomics Reveals the Core Gene Toolbox for the Fungus-Insect Symbiosis.</title>
        <authorList>
            <person name="Wang Y."/>
            <person name="Stata M."/>
            <person name="Wang W."/>
            <person name="Stajich J.E."/>
            <person name="White M.M."/>
            <person name="Moncalvo J.M."/>
        </authorList>
    </citation>
    <scope>NUCLEOTIDE SEQUENCE [LARGE SCALE GENOMIC DNA]</scope>
    <source>
        <strain evidence="3 4">SWE-8-4</strain>
    </source>
</reference>
<dbReference type="InterPro" id="IPR038983">
    <property type="entry name" value="C2CD5"/>
</dbReference>
<dbReference type="Proteomes" id="UP000245383">
    <property type="component" value="Unassembled WGS sequence"/>
</dbReference>
<dbReference type="PANTHER" id="PTHR37412:SF2">
    <property type="entry name" value="C2 DOMAIN-CONTAINING PROTEIN 5"/>
    <property type="match status" value="1"/>
</dbReference>